<dbReference type="PANTHER" id="PTHR10285">
    <property type="entry name" value="URIDINE KINASE"/>
    <property type="match status" value="1"/>
</dbReference>
<evidence type="ECO:0000313" key="3">
    <source>
        <dbReference type="EMBL" id="TFH98120.1"/>
    </source>
</evidence>
<keyword evidence="4" id="KW-1185">Reference proteome</keyword>
<evidence type="ECO:0000313" key="4">
    <source>
        <dbReference type="Proteomes" id="UP000297477"/>
    </source>
</evidence>
<gene>
    <name evidence="3" type="ORF">E4A49_10025</name>
</gene>
<dbReference type="InterPro" id="IPR027417">
    <property type="entry name" value="P-loop_NTPase"/>
</dbReference>
<comment type="caution">
    <text evidence="3">The sequence shown here is derived from an EMBL/GenBank/DDBJ whole genome shotgun (WGS) entry which is preliminary data.</text>
</comment>
<organism evidence="3 4">
    <name type="scientific">Micrococcus lylae</name>
    <dbReference type="NCBI Taxonomy" id="1273"/>
    <lineage>
        <taxon>Bacteria</taxon>
        <taxon>Bacillati</taxon>
        <taxon>Actinomycetota</taxon>
        <taxon>Actinomycetes</taxon>
        <taxon>Micrococcales</taxon>
        <taxon>Micrococcaceae</taxon>
        <taxon>Micrococcus</taxon>
    </lineage>
</organism>
<dbReference type="EMBL" id="SPKT01000023">
    <property type="protein sequence ID" value="TFH98120.1"/>
    <property type="molecule type" value="Genomic_DNA"/>
</dbReference>
<dbReference type="SUPFAM" id="SSF52540">
    <property type="entry name" value="P-loop containing nucleoside triphosphate hydrolases"/>
    <property type="match status" value="1"/>
</dbReference>
<evidence type="ECO:0000259" key="2">
    <source>
        <dbReference type="Pfam" id="PF00485"/>
    </source>
</evidence>
<dbReference type="Gene3D" id="3.40.50.300">
    <property type="entry name" value="P-loop containing nucleotide triphosphate hydrolases"/>
    <property type="match status" value="1"/>
</dbReference>
<feature type="domain" description="Phosphoribulokinase/uridine kinase" evidence="2">
    <location>
        <begin position="27"/>
        <end position="198"/>
    </location>
</feature>
<proteinExistence type="predicted"/>
<evidence type="ECO:0000256" key="1">
    <source>
        <dbReference type="SAM" id="MobiDB-lite"/>
    </source>
</evidence>
<dbReference type="InterPro" id="IPR006083">
    <property type="entry name" value="PRK/URK"/>
</dbReference>
<name>A0ABY2K133_9MICC</name>
<keyword evidence="3" id="KW-0418">Kinase</keyword>
<reference evidence="3 4" key="1">
    <citation type="submission" date="2019-03" db="EMBL/GenBank/DDBJ databases">
        <title>Reclassification of Micrococcus aloeverae and Micrococcus yunnanensis as later heterotypic synonyms of Micrococcus luteus.</title>
        <authorList>
            <person name="Huang C.-H."/>
        </authorList>
    </citation>
    <scope>NUCLEOTIDE SEQUENCE [LARGE SCALE GENOMIC DNA]</scope>
    <source>
        <strain evidence="3 4">BCRC 12151</strain>
    </source>
</reference>
<accession>A0ABY2K133</accession>
<dbReference type="GO" id="GO:0016301">
    <property type="term" value="F:kinase activity"/>
    <property type="evidence" value="ECO:0007669"/>
    <property type="project" value="UniProtKB-KW"/>
</dbReference>
<sequence>MGDRRAEMIREVVHRIVALPRTAPVRVAVDGRTASGKTTFADELAAGIQQTGRSVIRAQIDRFHRPKVERYRRGRMSAEGYYLDARDLDAVVSLLLAPLAPDGDRMIRTESFDLDADQPIDAEPWKAAPDAVLIVDGTFLQRPELAAHWDATIYVRTSPAVCLQRGIDRDSAHLGGPEQTQRMYAERYQPAYELYEQEASPEASADLIIDNDDPAQPTVHARPNGRLPRVER</sequence>
<dbReference type="Pfam" id="PF00485">
    <property type="entry name" value="PRK"/>
    <property type="match status" value="1"/>
</dbReference>
<dbReference type="Proteomes" id="UP000297477">
    <property type="component" value="Unassembled WGS sequence"/>
</dbReference>
<protein>
    <submittedName>
        <fullName evidence="3">Uridylate kinase</fullName>
    </submittedName>
</protein>
<keyword evidence="3" id="KW-0808">Transferase</keyword>
<feature type="region of interest" description="Disordered" evidence="1">
    <location>
        <begin position="199"/>
        <end position="232"/>
    </location>
</feature>